<evidence type="ECO:0000313" key="8">
    <source>
        <dbReference type="EMBL" id="KAJ8970093.1"/>
    </source>
</evidence>
<organism evidence="8 9">
    <name type="scientific">Molorchus minor</name>
    <dbReference type="NCBI Taxonomy" id="1323400"/>
    <lineage>
        <taxon>Eukaryota</taxon>
        <taxon>Metazoa</taxon>
        <taxon>Ecdysozoa</taxon>
        <taxon>Arthropoda</taxon>
        <taxon>Hexapoda</taxon>
        <taxon>Insecta</taxon>
        <taxon>Pterygota</taxon>
        <taxon>Neoptera</taxon>
        <taxon>Endopterygota</taxon>
        <taxon>Coleoptera</taxon>
        <taxon>Polyphaga</taxon>
        <taxon>Cucujiformia</taxon>
        <taxon>Chrysomeloidea</taxon>
        <taxon>Cerambycidae</taxon>
        <taxon>Lamiinae</taxon>
        <taxon>Monochamini</taxon>
        <taxon>Molorchus</taxon>
    </lineage>
</organism>
<evidence type="ECO:0000259" key="7">
    <source>
        <dbReference type="PROSITE" id="PS50916"/>
    </source>
</evidence>
<dbReference type="EMBL" id="JAPWTJ010001675">
    <property type="protein sequence ID" value="KAJ8970093.1"/>
    <property type="molecule type" value="Genomic_DNA"/>
</dbReference>
<feature type="domain" description="RabBD" evidence="7">
    <location>
        <begin position="25"/>
        <end position="148"/>
    </location>
</feature>
<dbReference type="PROSITE" id="PS50916">
    <property type="entry name" value="RABBD"/>
    <property type="match status" value="1"/>
</dbReference>
<evidence type="ECO:0000256" key="5">
    <source>
        <dbReference type="SAM" id="MobiDB-lite"/>
    </source>
</evidence>
<accession>A0ABQ9IZS7</accession>
<dbReference type="InterPro" id="IPR010911">
    <property type="entry name" value="Rab_BD"/>
</dbReference>
<dbReference type="InterPro" id="IPR043566">
    <property type="entry name" value="Rabphilin/DOC2/Noc2"/>
</dbReference>
<dbReference type="Pfam" id="PF02318">
    <property type="entry name" value="FYVE_2"/>
    <property type="match status" value="1"/>
</dbReference>
<dbReference type="PANTHER" id="PTHR45729:SF6">
    <property type="entry name" value="RABPHILIN, ISOFORM A"/>
    <property type="match status" value="1"/>
</dbReference>
<evidence type="ECO:0000259" key="6">
    <source>
        <dbReference type="PROSITE" id="PS50178"/>
    </source>
</evidence>
<sequence length="206" mass="23696">MVLFFYRLHTGWSVKTATLGGGSGTIRTQSLAEEEQEAIVQVIQRAEKADIAEQERASIGKLVERLENLRRNALGRNSSQCLLCGDGFGMLGPQKVLCMDCRRMACQKCAINTYTAKNNSNSKEHWLCMICAETREMWKKSGAWFFKSMPKYILPQETRFVRNRSIRISRKYKEDDSSSDEEKRVWNRIQRRNSSTESTHGKNNTN</sequence>
<dbReference type="Gene3D" id="3.30.40.10">
    <property type="entry name" value="Zinc/RING finger domain, C3HC4 (zinc finger)"/>
    <property type="match status" value="1"/>
</dbReference>
<feature type="domain" description="FYVE-type" evidence="6">
    <location>
        <begin position="75"/>
        <end position="136"/>
    </location>
</feature>
<proteinExistence type="predicted"/>
<evidence type="ECO:0000313" key="9">
    <source>
        <dbReference type="Proteomes" id="UP001162164"/>
    </source>
</evidence>
<dbReference type="InterPro" id="IPR017455">
    <property type="entry name" value="Znf_FYVE-rel"/>
</dbReference>
<dbReference type="Proteomes" id="UP001162164">
    <property type="component" value="Unassembled WGS sequence"/>
</dbReference>
<dbReference type="InterPro" id="IPR041282">
    <property type="entry name" value="FYVE_2"/>
</dbReference>
<evidence type="ECO:0000256" key="3">
    <source>
        <dbReference type="ARBA" id="ARBA00022833"/>
    </source>
</evidence>
<keyword evidence="1" id="KW-0479">Metal-binding</keyword>
<keyword evidence="3" id="KW-0862">Zinc</keyword>
<dbReference type="PANTHER" id="PTHR45729">
    <property type="entry name" value="RABPHILIN, ISOFORM A"/>
    <property type="match status" value="1"/>
</dbReference>
<dbReference type="InterPro" id="IPR013083">
    <property type="entry name" value="Znf_RING/FYVE/PHD"/>
</dbReference>
<evidence type="ECO:0008006" key="10">
    <source>
        <dbReference type="Google" id="ProtNLM"/>
    </source>
</evidence>
<evidence type="ECO:0000256" key="4">
    <source>
        <dbReference type="PROSITE-ProRule" id="PRU00091"/>
    </source>
</evidence>
<name>A0ABQ9IZS7_9CUCU</name>
<feature type="compositionally biased region" description="Basic and acidic residues" evidence="5">
    <location>
        <begin position="171"/>
        <end position="185"/>
    </location>
</feature>
<dbReference type="InterPro" id="IPR011011">
    <property type="entry name" value="Znf_FYVE_PHD"/>
</dbReference>
<keyword evidence="9" id="KW-1185">Reference proteome</keyword>
<evidence type="ECO:0000256" key="1">
    <source>
        <dbReference type="ARBA" id="ARBA00022723"/>
    </source>
</evidence>
<reference evidence="8" key="1">
    <citation type="journal article" date="2023" name="Insect Mol. Biol.">
        <title>Genome sequencing provides insights into the evolution of gene families encoding plant cell wall-degrading enzymes in longhorned beetles.</title>
        <authorList>
            <person name="Shin N.R."/>
            <person name="Okamura Y."/>
            <person name="Kirsch R."/>
            <person name="Pauchet Y."/>
        </authorList>
    </citation>
    <scope>NUCLEOTIDE SEQUENCE</scope>
    <source>
        <strain evidence="8">MMC_N1</strain>
    </source>
</reference>
<dbReference type="SUPFAM" id="SSF57903">
    <property type="entry name" value="FYVE/PHD zinc finger"/>
    <property type="match status" value="1"/>
</dbReference>
<evidence type="ECO:0000256" key="2">
    <source>
        <dbReference type="ARBA" id="ARBA00022771"/>
    </source>
</evidence>
<keyword evidence="2 4" id="KW-0863">Zinc-finger</keyword>
<feature type="compositionally biased region" description="Polar residues" evidence="5">
    <location>
        <begin position="192"/>
        <end position="206"/>
    </location>
</feature>
<dbReference type="PROSITE" id="PS50178">
    <property type="entry name" value="ZF_FYVE"/>
    <property type="match status" value="1"/>
</dbReference>
<gene>
    <name evidence="8" type="ORF">NQ317_012449</name>
</gene>
<protein>
    <recommendedName>
        <fullName evidence="10">Rab effector Noc2</fullName>
    </recommendedName>
</protein>
<comment type="caution">
    <text evidence="8">The sequence shown here is derived from an EMBL/GenBank/DDBJ whole genome shotgun (WGS) entry which is preliminary data.</text>
</comment>
<feature type="region of interest" description="Disordered" evidence="5">
    <location>
        <begin position="171"/>
        <end position="206"/>
    </location>
</feature>